<organism evidence="3 4">
    <name type="scientific">Coptis chinensis</name>
    <dbReference type="NCBI Taxonomy" id="261450"/>
    <lineage>
        <taxon>Eukaryota</taxon>
        <taxon>Viridiplantae</taxon>
        <taxon>Streptophyta</taxon>
        <taxon>Embryophyta</taxon>
        <taxon>Tracheophyta</taxon>
        <taxon>Spermatophyta</taxon>
        <taxon>Magnoliopsida</taxon>
        <taxon>Ranunculales</taxon>
        <taxon>Ranunculaceae</taxon>
        <taxon>Coptidoideae</taxon>
        <taxon>Coptis</taxon>
    </lineage>
</organism>
<sequence>MGLPQVSSAGIGDDEVEASLSTFVQNPPTFTGLSSCDSGVDNELSTSTQMEVDFHRKTTLQITETLDDLFSRKSTVDSMSVSPRMSIYSKDKCGWSVPKMGQSIPNPVPRIVGFEAGGSNSFVNGLQGLTPSSVHLSVVTDTNDKETESQGSFVRKRLLSPLNNVHSPNQFCGGPLDLVGGNDHTESPVSSDSLSISIRQDHKKPNIGNTDYNKTPTWSLSSCTRWNRVDNSNTNSTYFTDGPLLENEVHPCHCRSSHSPTIDFNGNTSTRRIQTGDIVTSPKKVPTLSLSPLRPKFSDGMKITGANSDVRNKVDDESITSLKSVYGVPCISCAKQEEEIVTTSKSLEDLDFLHTHFNPCTPETANSVDLHLSDSAPTRQFIRLIRNVSGGSVRRSLVGSFEESLLSGRLSSGKINQRIEGFIAVLNVTSGSFSPSSRKIPFAVTSLDGDSYLLYYASIGLAGNLPSNKCRGAKGKRVHSTDDSRAAQSRLRIPMKGRIQLVLSNPEKTPVHTYFCNYDLSDMPAGTKFCFHKTEGKPVVKTRVPKRKFIETMTNWRSNRCDTFLRQKVTLASSGKTCKPPPKGGSRNVELKNEPDNASGSSCPTVQLTGVSVDSDGVDDFQRMRSPNQCSEVQGIEGSTSMGYVSTCDTQQFQLPNRFHDREMINPPVFLPGICLQRPNGFNLTSPTEHMSEFDNCECQKTVLENVYNQIDTCHENDRKSFCRFSKVNENTSGAGVLRYALHLRFLCPSRRKMSRSTQRCRSDSLSTSQMNNLDIDGERRFYLYNDLRVVFPQRHSDADEGKVEWLTDMGAPEDEDQSN</sequence>
<dbReference type="PANTHER" id="PTHR13199:SF11">
    <property type="entry name" value="PROTEIN ATOSSA"/>
    <property type="match status" value="1"/>
</dbReference>
<dbReference type="InterPro" id="IPR025261">
    <property type="entry name" value="Atos-like_cons_dom"/>
</dbReference>
<dbReference type="AlphaFoldDB" id="A0A835LY11"/>
<dbReference type="PANTHER" id="PTHR13199">
    <property type="entry name" value="GH03947P"/>
    <property type="match status" value="1"/>
</dbReference>
<feature type="region of interest" description="Disordered" evidence="1">
    <location>
        <begin position="573"/>
        <end position="604"/>
    </location>
</feature>
<accession>A0A835LY11</accession>
<feature type="region of interest" description="Disordered" evidence="1">
    <location>
        <begin position="798"/>
        <end position="820"/>
    </location>
</feature>
<evidence type="ECO:0000313" key="3">
    <source>
        <dbReference type="EMBL" id="KAF9607344.1"/>
    </source>
</evidence>
<feature type="domain" description="Atos-like conserved" evidence="2">
    <location>
        <begin position="397"/>
        <end position="456"/>
    </location>
</feature>
<name>A0A835LY11_9MAGN</name>
<dbReference type="Pfam" id="PF13889">
    <property type="entry name" value="Chromosome_seg"/>
    <property type="match status" value="1"/>
</dbReference>
<gene>
    <name evidence="3" type="ORF">IFM89_033932</name>
</gene>
<evidence type="ECO:0000259" key="2">
    <source>
        <dbReference type="SMART" id="SM01177"/>
    </source>
</evidence>
<dbReference type="OrthoDB" id="8625101at2759"/>
<protein>
    <recommendedName>
        <fullName evidence="2">Atos-like conserved domain-containing protein</fullName>
    </recommendedName>
</protein>
<proteinExistence type="predicted"/>
<reference evidence="3 4" key="1">
    <citation type="submission" date="2020-10" db="EMBL/GenBank/DDBJ databases">
        <title>The Coptis chinensis genome and diversification of protoberbering-type alkaloids.</title>
        <authorList>
            <person name="Wang B."/>
            <person name="Shu S."/>
            <person name="Song C."/>
            <person name="Liu Y."/>
        </authorList>
    </citation>
    <scope>NUCLEOTIDE SEQUENCE [LARGE SCALE GENOMIC DNA]</scope>
    <source>
        <strain evidence="3">HL-2020</strain>
        <tissue evidence="3">Leaf</tissue>
    </source>
</reference>
<dbReference type="Proteomes" id="UP000631114">
    <property type="component" value="Unassembled WGS sequence"/>
</dbReference>
<evidence type="ECO:0000256" key="1">
    <source>
        <dbReference type="SAM" id="MobiDB-lite"/>
    </source>
</evidence>
<dbReference type="InterPro" id="IPR033473">
    <property type="entry name" value="Atos-like_C"/>
</dbReference>
<keyword evidence="4" id="KW-1185">Reference proteome</keyword>
<dbReference type="EMBL" id="JADFTS010000005">
    <property type="protein sequence ID" value="KAF9607344.1"/>
    <property type="molecule type" value="Genomic_DNA"/>
</dbReference>
<comment type="caution">
    <text evidence="3">The sequence shown here is derived from an EMBL/GenBank/DDBJ whole genome shotgun (WGS) entry which is preliminary data.</text>
</comment>
<dbReference type="InterPro" id="IPR051506">
    <property type="entry name" value="ATOS_Transcription_Regulators"/>
</dbReference>
<dbReference type="SMART" id="SM01177">
    <property type="entry name" value="DUF4210"/>
    <property type="match status" value="1"/>
</dbReference>
<evidence type="ECO:0000313" key="4">
    <source>
        <dbReference type="Proteomes" id="UP000631114"/>
    </source>
</evidence>